<dbReference type="EMBL" id="LRQE01000050">
    <property type="protein sequence ID" value="KXA27727.1"/>
    <property type="molecule type" value="Genomic_DNA"/>
</dbReference>
<protein>
    <recommendedName>
        <fullName evidence="3 10">Cell division protein FtsX</fullName>
    </recommendedName>
</protein>
<keyword evidence="5 10" id="KW-0132">Cell division</keyword>
<evidence type="ECO:0000256" key="10">
    <source>
        <dbReference type="PIRNR" id="PIRNR003097"/>
    </source>
</evidence>
<organism evidence="14">
    <name type="scientific">Peptoniphilus harei</name>
    <dbReference type="NCBI Taxonomy" id="54005"/>
    <lineage>
        <taxon>Bacteria</taxon>
        <taxon>Bacillati</taxon>
        <taxon>Bacillota</taxon>
        <taxon>Tissierellia</taxon>
        <taxon>Tissierellales</taxon>
        <taxon>Peptoniphilaceae</taxon>
        <taxon>Peptoniphilus</taxon>
    </lineage>
</organism>
<sequence length="300" mass="33611">MKVIRQLSNLVREAFSSLWRNKTMSFTSVISITAMLTLFGVVMLMVLNLNGLVFQTGEKLDKVVFFLKDDAKPKDVNAFIDELDENKKVKKVAYVSKEEALEEFKEGFGENSSILENIPGGNPLPASITVEMKELSYGKEIEDKYKDLPIVEDHNYYYDFVTQMMKIQNGVKYVGAAIVLILVLISVLIIHNTIKIAISNKEKEINIMKYVGATNTYIRGPFLINGIIFGILGSAISGFLTLRLYGIIFDRLNPQLHEITGVDMLTAASVRTDLYIVFLCIGVGIGFFGSLFSTKKFLDV</sequence>
<dbReference type="AlphaFoldDB" id="A0A133PGM0"/>
<dbReference type="InterPro" id="IPR058204">
    <property type="entry name" value="FtsX_firmicutes-type"/>
</dbReference>
<keyword evidence="8 10" id="KW-0472">Membrane</keyword>
<evidence type="ECO:0000256" key="4">
    <source>
        <dbReference type="ARBA" id="ARBA00022475"/>
    </source>
</evidence>
<evidence type="ECO:0000256" key="8">
    <source>
        <dbReference type="ARBA" id="ARBA00023136"/>
    </source>
</evidence>
<evidence type="ECO:0000256" key="5">
    <source>
        <dbReference type="ARBA" id="ARBA00022618"/>
    </source>
</evidence>
<evidence type="ECO:0000259" key="13">
    <source>
        <dbReference type="Pfam" id="PF18075"/>
    </source>
</evidence>
<dbReference type="GO" id="GO:0051301">
    <property type="term" value="P:cell division"/>
    <property type="evidence" value="ECO:0007669"/>
    <property type="project" value="UniProtKB-KW"/>
</dbReference>
<dbReference type="PATRIC" id="fig|54005.3.peg.1761"/>
<feature type="transmembrane region" description="Helical" evidence="11">
    <location>
        <begin position="274"/>
        <end position="292"/>
    </location>
</feature>
<dbReference type="PIRSF" id="PIRSF003097">
    <property type="entry name" value="FtsX"/>
    <property type="match status" value="1"/>
</dbReference>
<evidence type="ECO:0000256" key="3">
    <source>
        <dbReference type="ARBA" id="ARBA00021907"/>
    </source>
</evidence>
<reference evidence="14 15" key="1">
    <citation type="submission" date="2016-01" db="EMBL/GenBank/DDBJ databases">
        <authorList>
            <person name="Oliw E.H."/>
        </authorList>
    </citation>
    <scope>NUCLEOTIDE SEQUENCE [LARGE SCALE GENOMIC DNA]</scope>
    <source>
        <strain evidence="14 15">CMW7756A</strain>
    </source>
</reference>
<dbReference type="InterPro" id="IPR004513">
    <property type="entry name" value="FtsX"/>
</dbReference>
<dbReference type="InterPro" id="IPR003838">
    <property type="entry name" value="ABC3_permease_C"/>
</dbReference>
<evidence type="ECO:0000256" key="6">
    <source>
        <dbReference type="ARBA" id="ARBA00022692"/>
    </source>
</evidence>
<feature type="transmembrane region" description="Helical" evidence="11">
    <location>
        <begin position="26"/>
        <end position="49"/>
    </location>
</feature>
<evidence type="ECO:0000256" key="2">
    <source>
        <dbReference type="ARBA" id="ARBA00007379"/>
    </source>
</evidence>
<evidence type="ECO:0000313" key="14">
    <source>
        <dbReference type="EMBL" id="KXA27727.1"/>
    </source>
</evidence>
<dbReference type="PANTHER" id="PTHR47755">
    <property type="entry name" value="CELL DIVISION PROTEIN FTSX"/>
    <property type="match status" value="1"/>
</dbReference>
<comment type="subcellular location">
    <subcellularLocation>
        <location evidence="1">Cell membrane</location>
        <topology evidence="1">Multi-pass membrane protein</topology>
    </subcellularLocation>
</comment>
<evidence type="ECO:0000313" key="15">
    <source>
        <dbReference type="Proteomes" id="UP000070174"/>
    </source>
</evidence>
<dbReference type="Proteomes" id="UP000070174">
    <property type="component" value="Unassembled WGS sequence"/>
</dbReference>
<comment type="function">
    <text evidence="10">Part of the ABC transporter FtsEX involved in asymmetric cellular division facilitating the initiation of sporulation.</text>
</comment>
<gene>
    <name evidence="14" type="ORF">HMPREF3229_01796</name>
</gene>
<feature type="domain" description="ABC3 transporter permease C-terminal" evidence="12">
    <location>
        <begin position="177"/>
        <end position="297"/>
    </location>
</feature>
<evidence type="ECO:0000259" key="12">
    <source>
        <dbReference type="Pfam" id="PF02687"/>
    </source>
</evidence>
<evidence type="ECO:0000256" key="11">
    <source>
        <dbReference type="SAM" id="Phobius"/>
    </source>
</evidence>
<proteinExistence type="inferred from homology"/>
<dbReference type="GO" id="GO:0005886">
    <property type="term" value="C:plasma membrane"/>
    <property type="evidence" value="ECO:0007669"/>
    <property type="project" value="UniProtKB-SubCell"/>
</dbReference>
<feature type="transmembrane region" description="Helical" evidence="11">
    <location>
        <begin position="173"/>
        <end position="194"/>
    </location>
</feature>
<accession>A0A133PGM0</accession>
<keyword evidence="7 11" id="KW-1133">Transmembrane helix</keyword>
<evidence type="ECO:0000256" key="1">
    <source>
        <dbReference type="ARBA" id="ARBA00004651"/>
    </source>
</evidence>
<dbReference type="PANTHER" id="PTHR47755:SF1">
    <property type="entry name" value="CELL DIVISION PROTEIN FTSX"/>
    <property type="match status" value="1"/>
</dbReference>
<keyword evidence="9 10" id="KW-0131">Cell cycle</keyword>
<dbReference type="RefSeq" id="WP_060800720.1">
    <property type="nucleotide sequence ID" value="NZ_KQ957105.1"/>
</dbReference>
<evidence type="ECO:0000256" key="7">
    <source>
        <dbReference type="ARBA" id="ARBA00022989"/>
    </source>
</evidence>
<dbReference type="Gene3D" id="3.30.70.3040">
    <property type="match status" value="1"/>
</dbReference>
<comment type="caution">
    <text evidence="14">The sequence shown here is derived from an EMBL/GenBank/DDBJ whole genome shotgun (WGS) entry which is preliminary data.</text>
</comment>
<dbReference type="InterPro" id="IPR040690">
    <property type="entry name" value="FtsX_ECD"/>
</dbReference>
<name>A0A133PGM0_9FIRM</name>
<dbReference type="Pfam" id="PF02687">
    <property type="entry name" value="FtsX"/>
    <property type="match status" value="1"/>
</dbReference>
<comment type="similarity">
    <text evidence="2 10">Belongs to the ABC-4 integral membrane protein family. FtsX subfamily.</text>
</comment>
<dbReference type="NCBIfam" id="NF038347">
    <property type="entry name" value="FtsX_Gpos"/>
    <property type="match status" value="1"/>
</dbReference>
<dbReference type="Pfam" id="PF18075">
    <property type="entry name" value="FtsX_ECD"/>
    <property type="match status" value="1"/>
</dbReference>
<keyword evidence="4 10" id="KW-1003">Cell membrane</keyword>
<keyword evidence="6 11" id="KW-0812">Transmembrane</keyword>
<feature type="transmembrane region" description="Helical" evidence="11">
    <location>
        <begin position="222"/>
        <end position="245"/>
    </location>
</feature>
<evidence type="ECO:0000256" key="9">
    <source>
        <dbReference type="ARBA" id="ARBA00023306"/>
    </source>
</evidence>
<feature type="domain" description="FtsX extracellular" evidence="13">
    <location>
        <begin position="63"/>
        <end position="152"/>
    </location>
</feature>